<dbReference type="PROSITE" id="PS00630">
    <property type="entry name" value="IMP_2"/>
    <property type="match status" value="1"/>
</dbReference>
<organism evidence="3 4">
    <name type="scientific">Myotis davidii</name>
    <name type="common">David's myotis</name>
    <dbReference type="NCBI Taxonomy" id="225400"/>
    <lineage>
        <taxon>Eukaryota</taxon>
        <taxon>Metazoa</taxon>
        <taxon>Chordata</taxon>
        <taxon>Craniata</taxon>
        <taxon>Vertebrata</taxon>
        <taxon>Euteleostomi</taxon>
        <taxon>Mammalia</taxon>
        <taxon>Eutheria</taxon>
        <taxon>Laurasiatheria</taxon>
        <taxon>Chiroptera</taxon>
        <taxon>Yangochiroptera</taxon>
        <taxon>Vespertilionidae</taxon>
        <taxon>Myotis</taxon>
    </lineage>
</organism>
<dbReference type="GO" id="GO:0046872">
    <property type="term" value="F:metal ion binding"/>
    <property type="evidence" value="ECO:0007669"/>
    <property type="project" value="UniProtKB-KW"/>
</dbReference>
<reference evidence="4" key="1">
    <citation type="journal article" date="2013" name="Science">
        <title>Comparative analysis of bat genomes provides insight into the evolution of flight and immunity.</title>
        <authorList>
            <person name="Zhang G."/>
            <person name="Cowled C."/>
            <person name="Shi Z."/>
            <person name="Huang Z."/>
            <person name="Bishop-Lilly K.A."/>
            <person name="Fang X."/>
            <person name="Wynne J.W."/>
            <person name="Xiong Z."/>
            <person name="Baker M.L."/>
            <person name="Zhao W."/>
            <person name="Tachedjian M."/>
            <person name="Zhu Y."/>
            <person name="Zhou P."/>
            <person name="Jiang X."/>
            <person name="Ng J."/>
            <person name="Yang L."/>
            <person name="Wu L."/>
            <person name="Xiao J."/>
            <person name="Feng Y."/>
            <person name="Chen Y."/>
            <person name="Sun X."/>
            <person name="Zhang Y."/>
            <person name="Marsh G.A."/>
            <person name="Crameri G."/>
            <person name="Broder C.C."/>
            <person name="Frey K.G."/>
            <person name="Wang L.F."/>
            <person name="Wang J."/>
        </authorList>
    </citation>
    <scope>NUCLEOTIDE SEQUENCE [LARGE SCALE GENOMIC DNA]</scope>
</reference>
<evidence type="ECO:0000256" key="1">
    <source>
        <dbReference type="ARBA" id="ARBA00009759"/>
    </source>
</evidence>
<dbReference type="SUPFAM" id="SSF56655">
    <property type="entry name" value="Carbohydrate phosphatase"/>
    <property type="match status" value="1"/>
</dbReference>
<keyword evidence="4" id="KW-1185">Reference proteome</keyword>
<dbReference type="KEGG" id="myd:102766936"/>
<dbReference type="InterPro" id="IPR000760">
    <property type="entry name" value="Inositol_monophosphatase-like"/>
</dbReference>
<dbReference type="GO" id="GO:0046854">
    <property type="term" value="P:phosphatidylinositol phosphate biosynthetic process"/>
    <property type="evidence" value="ECO:0007669"/>
    <property type="project" value="InterPro"/>
</dbReference>
<evidence type="ECO:0000313" key="3">
    <source>
        <dbReference type="EMBL" id="ELK27714.1"/>
    </source>
</evidence>
<dbReference type="InterPro" id="IPR050725">
    <property type="entry name" value="CysQ/Inositol_MonoPase"/>
</dbReference>
<dbReference type="AlphaFoldDB" id="L5LMN0"/>
<proteinExistence type="inferred from homology"/>
<evidence type="ECO:0000313" key="4">
    <source>
        <dbReference type="Proteomes" id="UP000010556"/>
    </source>
</evidence>
<feature type="binding site" evidence="2">
    <location>
        <position position="261"/>
    </location>
    <ligand>
        <name>Mg(2+)</name>
        <dbReference type="ChEBI" id="CHEBI:18420"/>
        <label>1</label>
        <note>catalytic</note>
    </ligand>
</feature>
<accession>L5LMN0</accession>
<keyword evidence="2" id="KW-0479">Metal-binding</keyword>
<keyword evidence="2" id="KW-0460">Magnesium</keyword>
<dbReference type="OrthoDB" id="9977309at2759"/>
<dbReference type="PANTHER" id="PTHR43028:SF3">
    <property type="entry name" value="INOSITOL POLYPHOSPHATE 1-PHOSPHATASE"/>
    <property type="match status" value="1"/>
</dbReference>
<dbReference type="EMBL" id="KB109900">
    <property type="protein sequence ID" value="ELK27714.1"/>
    <property type="molecule type" value="Genomic_DNA"/>
</dbReference>
<dbReference type="Gene3D" id="4.10.460.10">
    <property type="entry name" value="Inositol Polyphosphate 1-phosphatase, domain 1"/>
    <property type="match status" value="1"/>
</dbReference>
<name>L5LMN0_MYODS</name>
<dbReference type="InterPro" id="IPR020550">
    <property type="entry name" value="Inositol_monophosphatase_CS"/>
</dbReference>
<dbReference type="eggNOG" id="KOG3099">
    <property type="taxonomic scope" value="Eukaryota"/>
</dbReference>
<sequence length="344" mass="37997">MSAILQELLRVSEKAAHIARACRQQDALFQLLIEEKKGGEKNKKFAVDFKTLADVLVQEVIKRHMESKFPGLEDKIFGEESNEFTNALGEMIVLRLCPTEGETAELLSKVLNGNQLAAGALAKVVHEDVAFADPALDSVQVTIPHDTLGIWVDPIDSTHQYIQGSADVEPSHGVFPRGLPCVTILIGVYDLRTGLPLMGVINQPFVSQDPDTLRWEGRCYWGLSYMGTNIHSLLPRGTFRFCIQGLVDLYVFSYDTTFKWDSCAPHAILRAMGGGMVDFQGCLARGPAAGREWPQLLYHVGHEGARGVDRWANKGGLIAYRSRQQLETFLSLLAPHLVPADARA</sequence>
<protein>
    <submittedName>
        <fullName evidence="3">Inositol polyphosphate 1-phosphatase</fullName>
    </submittedName>
</protein>
<evidence type="ECO:0000256" key="2">
    <source>
        <dbReference type="PIRSR" id="PIRSR600760-2"/>
    </source>
</evidence>
<dbReference type="PANTHER" id="PTHR43028">
    <property type="entry name" value="3'(2'),5'-BISPHOSPHATE NUCLEOTIDASE 1"/>
    <property type="match status" value="1"/>
</dbReference>
<feature type="binding site" evidence="2">
    <location>
        <position position="153"/>
    </location>
    <ligand>
        <name>Mg(2+)</name>
        <dbReference type="ChEBI" id="CHEBI:18420"/>
        <label>1</label>
        <note>catalytic</note>
    </ligand>
</feature>
<dbReference type="FunFam" id="4.10.460.10:FF:000001">
    <property type="entry name" value="Inositol polyphosphate 1-phosphatase"/>
    <property type="match status" value="1"/>
</dbReference>
<comment type="cofactor">
    <cofactor evidence="2">
        <name>Mg(2+)</name>
        <dbReference type="ChEBI" id="CHEBI:18420"/>
    </cofactor>
</comment>
<dbReference type="Gene3D" id="3.40.190.80">
    <property type="match status" value="1"/>
</dbReference>
<dbReference type="Pfam" id="PF00459">
    <property type="entry name" value="Inositol_P"/>
    <property type="match status" value="2"/>
</dbReference>
<comment type="similarity">
    <text evidence="1">Belongs to the inositol monophosphatase superfamily.</text>
</comment>
<feature type="binding site" evidence="2">
    <location>
        <position position="155"/>
    </location>
    <ligand>
        <name>Mg(2+)</name>
        <dbReference type="ChEBI" id="CHEBI:18420"/>
        <label>1</label>
        <note>catalytic</note>
    </ligand>
</feature>
<dbReference type="Gene3D" id="3.30.540.10">
    <property type="entry name" value="Fructose-1,6-Bisphosphatase, subunit A, domain 1"/>
    <property type="match status" value="1"/>
</dbReference>
<dbReference type="GO" id="GO:0004441">
    <property type="term" value="F:inositol-1,4-bisphosphate 1-phosphatase activity"/>
    <property type="evidence" value="ECO:0007669"/>
    <property type="project" value="TreeGrafter"/>
</dbReference>
<dbReference type="InterPro" id="IPR044897">
    <property type="entry name" value="INPP1_dom_1"/>
</dbReference>
<feature type="binding site" evidence="2">
    <location>
        <position position="156"/>
    </location>
    <ligand>
        <name>Mg(2+)</name>
        <dbReference type="ChEBI" id="CHEBI:18420"/>
        <label>1</label>
        <note>catalytic</note>
    </ligand>
</feature>
<feature type="binding site" evidence="2">
    <location>
        <position position="79"/>
    </location>
    <ligand>
        <name>Mg(2+)</name>
        <dbReference type="ChEBI" id="CHEBI:18420"/>
        <label>1</label>
        <note>catalytic</note>
    </ligand>
</feature>
<gene>
    <name evidence="3" type="ORF">MDA_GLEAN10023645</name>
</gene>
<dbReference type="Proteomes" id="UP000010556">
    <property type="component" value="Unassembled WGS sequence"/>
</dbReference>